<protein>
    <recommendedName>
        <fullName evidence="4">Terpene synthase</fullName>
        <ecNumber evidence="4">4.2.3.-</ecNumber>
    </recommendedName>
</protein>
<dbReference type="SFLD" id="SFLDG01020">
    <property type="entry name" value="Terpene_Cyclase_Like_2"/>
    <property type="match status" value="1"/>
</dbReference>
<keyword evidence="4" id="KW-0456">Lyase</keyword>
<comment type="similarity">
    <text evidence="2 4">Belongs to the terpene synthase family.</text>
</comment>
<dbReference type="InterPro" id="IPR008949">
    <property type="entry name" value="Isoprenoid_synthase_dom_sf"/>
</dbReference>
<evidence type="ECO:0000256" key="3">
    <source>
        <dbReference type="ARBA" id="ARBA00022842"/>
    </source>
</evidence>
<dbReference type="EMBL" id="MOPA01000013">
    <property type="protein sequence ID" value="KAK1524797.1"/>
    <property type="molecule type" value="Genomic_DNA"/>
</dbReference>
<dbReference type="Pfam" id="PF19086">
    <property type="entry name" value="Terpene_syn_C_2"/>
    <property type="match status" value="1"/>
</dbReference>
<keyword evidence="6" id="KW-1185">Reference proteome</keyword>
<dbReference type="Gene3D" id="1.10.600.10">
    <property type="entry name" value="Farnesyl Diphosphate Synthase"/>
    <property type="match status" value="1"/>
</dbReference>
<comment type="caution">
    <text evidence="5">The sequence shown here is derived from an EMBL/GenBank/DDBJ whole genome shotgun (WGS) entry which is preliminary data.</text>
</comment>
<dbReference type="SFLD" id="SFLDS00005">
    <property type="entry name" value="Isoprenoid_Synthase_Type_I"/>
    <property type="match status" value="1"/>
</dbReference>
<gene>
    <name evidence="5" type="ORF">CPAR01_13745</name>
</gene>
<dbReference type="InterPro" id="IPR034686">
    <property type="entry name" value="Terpene_cyclase-like_2"/>
</dbReference>
<comment type="cofactor">
    <cofactor evidence="1 4">
        <name>Mg(2+)</name>
        <dbReference type="ChEBI" id="CHEBI:18420"/>
    </cofactor>
</comment>
<proteinExistence type="inferred from homology"/>
<keyword evidence="4" id="KW-0479">Metal-binding</keyword>
<dbReference type="RefSeq" id="XP_060343465.1">
    <property type="nucleotide sequence ID" value="XM_060497997.1"/>
</dbReference>
<reference evidence="5 6" key="1">
    <citation type="submission" date="2016-10" db="EMBL/GenBank/DDBJ databases">
        <title>The genome sequence of Colletotrichum fioriniae PJ7.</title>
        <authorList>
            <person name="Baroncelli R."/>
        </authorList>
    </citation>
    <scope>NUCLEOTIDE SEQUENCE [LARGE SCALE GENOMIC DNA]</scope>
    <source>
        <strain evidence="5 6">IMI 384185</strain>
    </source>
</reference>
<dbReference type="PANTHER" id="PTHR35201">
    <property type="entry name" value="TERPENE SYNTHASE"/>
    <property type="match status" value="1"/>
</dbReference>
<dbReference type="SUPFAM" id="SSF48576">
    <property type="entry name" value="Terpenoid synthases"/>
    <property type="match status" value="1"/>
</dbReference>
<evidence type="ECO:0000313" key="5">
    <source>
        <dbReference type="EMBL" id="KAK1524797.1"/>
    </source>
</evidence>
<sequence>MACLGVRQTLIQQLRGQDLRIPDLSLLFRQWPKDASPCLEGLRTLSGERIASFTKLPKSRISMSKIDVGLFISTWYPGVNLERGDILCCVVLWLFTWDDQIDEKGGHLYDNLQAAHVFRRETLEYVRHCLRLSDNEASHEVQTNYIIAFFKVIGDAVCEAYDYDHREILFDEIKFFIETSETEQQRRLGPELPSTREYIATRMGTGAVNVCLFFIDYACGVSVPIEVLREVEMRTLWDQANILVWAVNDLLSLKKEIVSHPQRGLSFLLIVACLLTLSPKAQQTVESIVPLLFRETESLDVAVSMVTEMIHKAITEFNHAAGCLMAKFSDDETLAANLKTYIDGCKYICTGNLTWSLQTGRYGLSQHSISGGLAMRL</sequence>
<dbReference type="EC" id="4.2.3.-" evidence="4"/>
<evidence type="ECO:0000313" key="6">
    <source>
        <dbReference type="Proteomes" id="UP001241169"/>
    </source>
</evidence>
<dbReference type="PANTHER" id="PTHR35201:SF4">
    <property type="entry name" value="BETA-PINACENE SYNTHASE-RELATED"/>
    <property type="match status" value="1"/>
</dbReference>
<evidence type="ECO:0000256" key="4">
    <source>
        <dbReference type="RuleBase" id="RU366034"/>
    </source>
</evidence>
<accession>A0ABQ9S4A5</accession>
<evidence type="ECO:0000256" key="2">
    <source>
        <dbReference type="ARBA" id="ARBA00006333"/>
    </source>
</evidence>
<evidence type="ECO:0000256" key="1">
    <source>
        <dbReference type="ARBA" id="ARBA00001946"/>
    </source>
</evidence>
<dbReference type="Proteomes" id="UP001241169">
    <property type="component" value="Unassembled WGS sequence"/>
</dbReference>
<organism evidence="5 6">
    <name type="scientific">Colletotrichum paranaense</name>
    <dbReference type="NCBI Taxonomy" id="1914294"/>
    <lineage>
        <taxon>Eukaryota</taxon>
        <taxon>Fungi</taxon>
        <taxon>Dikarya</taxon>
        <taxon>Ascomycota</taxon>
        <taxon>Pezizomycotina</taxon>
        <taxon>Sordariomycetes</taxon>
        <taxon>Hypocreomycetidae</taxon>
        <taxon>Glomerellales</taxon>
        <taxon>Glomerellaceae</taxon>
        <taxon>Colletotrichum</taxon>
        <taxon>Colletotrichum acutatum species complex</taxon>
    </lineage>
</organism>
<dbReference type="GeneID" id="85381896"/>
<name>A0ABQ9S4A5_9PEZI</name>
<keyword evidence="3 4" id="KW-0460">Magnesium</keyword>